<dbReference type="InterPro" id="IPR050950">
    <property type="entry name" value="HTH-type_LysR_regulators"/>
</dbReference>
<name>A0A2I0Z2C7_LACPE</name>
<reference evidence="6" key="3">
    <citation type="journal article" date="2023" name="Front Nutr">
        <title>Lactiplantibacillus pentosus P2020 protects the hyperuricemia and renal inflammation in mice.</title>
        <authorList>
            <person name="Wang Z."/>
            <person name="Song L."/>
            <person name="Li X."/>
            <person name="Xiao Y."/>
            <person name="Huang Y."/>
            <person name="Zhang Y."/>
            <person name="Li J."/>
            <person name="Li M."/>
            <person name="Ren Z."/>
        </authorList>
    </citation>
    <scope>NUCLEOTIDE SEQUENCE</scope>
    <source>
        <strain evidence="6">P2000</strain>
    </source>
</reference>
<dbReference type="InterPro" id="IPR036390">
    <property type="entry name" value="WH_DNA-bd_sf"/>
</dbReference>
<evidence type="ECO:0000313" key="11">
    <source>
        <dbReference type="Proteomes" id="UP000276249"/>
    </source>
</evidence>
<comment type="similarity">
    <text evidence="1">Belongs to the LysR transcriptional regulatory family.</text>
</comment>
<dbReference type="Proteomes" id="UP000281061">
    <property type="component" value="Unassembled WGS sequence"/>
</dbReference>
<dbReference type="RefSeq" id="WP_056952205.1">
    <property type="nucleotide sequence ID" value="NZ_BJZC01000184.1"/>
</dbReference>
<dbReference type="EMBL" id="JAVLAQ010000001">
    <property type="protein sequence ID" value="MDT6990892.1"/>
    <property type="molecule type" value="Genomic_DNA"/>
</dbReference>
<dbReference type="GeneID" id="49393393"/>
<dbReference type="Proteomes" id="UP001267003">
    <property type="component" value="Unassembled WGS sequence"/>
</dbReference>
<dbReference type="Proteomes" id="UP000276249">
    <property type="component" value="Unassembled WGS sequence"/>
</dbReference>
<evidence type="ECO:0000256" key="2">
    <source>
        <dbReference type="ARBA" id="ARBA00023015"/>
    </source>
</evidence>
<dbReference type="InterPro" id="IPR036388">
    <property type="entry name" value="WH-like_DNA-bd_sf"/>
</dbReference>
<dbReference type="Gene3D" id="1.10.10.10">
    <property type="entry name" value="Winged helix-like DNA-binding domain superfamily/Winged helix DNA-binding domain"/>
    <property type="match status" value="1"/>
</dbReference>
<keyword evidence="4" id="KW-0804">Transcription</keyword>
<evidence type="ECO:0000256" key="1">
    <source>
        <dbReference type="ARBA" id="ARBA00009437"/>
    </source>
</evidence>
<evidence type="ECO:0000313" key="6">
    <source>
        <dbReference type="EMBL" id="MDF2312445.1"/>
    </source>
</evidence>
<reference evidence="11 12" key="1">
    <citation type="submission" date="2018-10" db="EMBL/GenBank/DDBJ databases">
        <title>Genome sequences of five Lactobacillus pentosus strains isolated from brines of traditionally fermented spanish-style green table olives and differences between them.</title>
        <authorList>
            <person name="Jimenez Diaz R."/>
        </authorList>
    </citation>
    <scope>NUCLEOTIDE SEQUENCE [LARGE SCALE GENOMIC DNA]</scope>
    <source>
        <strain evidence="9 11">IG10</strain>
        <strain evidence="10 12">IG8</strain>
    </source>
</reference>
<dbReference type="PANTHER" id="PTHR30419">
    <property type="entry name" value="HTH-TYPE TRANSCRIPTIONAL REGULATOR YBHD"/>
    <property type="match status" value="1"/>
</dbReference>
<comment type="caution">
    <text evidence="7">The sequence shown here is derived from an EMBL/GenBank/DDBJ whole genome shotgun (WGS) entry which is preliminary data.</text>
</comment>
<dbReference type="Pfam" id="PF00126">
    <property type="entry name" value="HTH_1"/>
    <property type="match status" value="1"/>
</dbReference>
<evidence type="ECO:0000313" key="13">
    <source>
        <dbReference type="Proteomes" id="UP001267003"/>
    </source>
</evidence>
<evidence type="ECO:0000313" key="9">
    <source>
        <dbReference type="EMBL" id="RMW49468.1"/>
    </source>
</evidence>
<dbReference type="Pfam" id="PF03466">
    <property type="entry name" value="LysR_substrate"/>
    <property type="match status" value="1"/>
</dbReference>
<dbReference type="GO" id="GO:0005829">
    <property type="term" value="C:cytosol"/>
    <property type="evidence" value="ECO:0007669"/>
    <property type="project" value="TreeGrafter"/>
</dbReference>
<dbReference type="EMBL" id="RDCL01000095">
    <property type="protein sequence ID" value="RMW51896.1"/>
    <property type="molecule type" value="Genomic_DNA"/>
</dbReference>
<protein>
    <submittedName>
        <fullName evidence="7">LysR family transcriptional regulator</fullName>
    </submittedName>
</protein>
<evidence type="ECO:0000313" key="10">
    <source>
        <dbReference type="EMBL" id="RMW51896.1"/>
    </source>
</evidence>
<dbReference type="PANTHER" id="PTHR30419:SF28">
    <property type="entry name" value="HTH-TYPE TRANSCRIPTIONAL REGULATOR BSDA"/>
    <property type="match status" value="1"/>
</dbReference>
<dbReference type="PRINTS" id="PR00039">
    <property type="entry name" value="HTHLYSR"/>
</dbReference>
<feature type="domain" description="HTH lysR-type" evidence="5">
    <location>
        <begin position="1"/>
        <end position="56"/>
    </location>
</feature>
<dbReference type="AlphaFoldDB" id="A0A2I0Z2C7"/>
<dbReference type="Gene3D" id="3.40.190.290">
    <property type="match status" value="1"/>
</dbReference>
<keyword evidence="2" id="KW-0805">Transcription regulation</keyword>
<dbReference type="SUPFAM" id="SSF46785">
    <property type="entry name" value="Winged helix' DNA-binding domain"/>
    <property type="match status" value="1"/>
</dbReference>
<dbReference type="EMBL" id="RDCJ01000061">
    <property type="protein sequence ID" value="RMW49468.1"/>
    <property type="molecule type" value="Genomic_DNA"/>
</dbReference>
<dbReference type="EMBL" id="JAPEQV010000005">
    <property type="protein sequence ID" value="MDF2312445.1"/>
    <property type="molecule type" value="Genomic_DNA"/>
</dbReference>
<dbReference type="SUPFAM" id="SSF53850">
    <property type="entry name" value="Periplasmic binding protein-like II"/>
    <property type="match status" value="1"/>
</dbReference>
<evidence type="ECO:0000256" key="3">
    <source>
        <dbReference type="ARBA" id="ARBA00023125"/>
    </source>
</evidence>
<dbReference type="PROSITE" id="PS50931">
    <property type="entry name" value="HTH_LYSR"/>
    <property type="match status" value="1"/>
</dbReference>
<dbReference type="EMBL" id="JAVLAO010000001">
    <property type="protein sequence ID" value="MDT7039608.1"/>
    <property type="molecule type" value="Genomic_DNA"/>
</dbReference>
<evidence type="ECO:0000313" key="8">
    <source>
        <dbReference type="EMBL" id="MDT7039608.1"/>
    </source>
</evidence>
<gene>
    <name evidence="10" type="ORF">D6U17_15265</name>
    <name evidence="9" type="ORF">D6U18_06270</name>
    <name evidence="6" type="ORF">OOJ94_06430</name>
    <name evidence="7" type="ORF">RI536_12460</name>
    <name evidence="8" type="ORF">RI555_11580</name>
</gene>
<organism evidence="7 13">
    <name type="scientific">Lactiplantibacillus pentosus</name>
    <name type="common">Lactobacillus pentosus</name>
    <dbReference type="NCBI Taxonomy" id="1589"/>
    <lineage>
        <taxon>Bacteria</taxon>
        <taxon>Bacillati</taxon>
        <taxon>Bacillota</taxon>
        <taxon>Bacilli</taxon>
        <taxon>Lactobacillales</taxon>
        <taxon>Lactobacillaceae</taxon>
        <taxon>Lactiplantibacillus</taxon>
    </lineage>
</organism>
<reference evidence="6" key="2">
    <citation type="submission" date="2022-11" db="EMBL/GenBank/DDBJ databases">
        <authorList>
            <person name="Wang Z."/>
        </authorList>
    </citation>
    <scope>NUCLEOTIDE SEQUENCE</scope>
    <source>
        <strain evidence="6">P2000</strain>
    </source>
</reference>
<dbReference type="Proteomes" id="UP001263852">
    <property type="component" value="Unassembled WGS sequence"/>
</dbReference>
<evidence type="ECO:0000313" key="12">
    <source>
        <dbReference type="Proteomes" id="UP000281061"/>
    </source>
</evidence>
<dbReference type="InterPro" id="IPR005119">
    <property type="entry name" value="LysR_subst-bd"/>
</dbReference>
<sequence>MNTKDLAYFDELISQKNFSKVAKTFNVSQPTITTAIKRLETEFGAPLVIRDRIQNTLHVTESGAQLAEHAKIVLHELRIAHQEIDNLSQNRLILGLPPIIENHYFPKVGAKLAEAGLLASLETVEGGSIFLRNAVRDGRVDLTLLGSVEPLAYQTLIAEEFDRQPFCIYVSKDHPLAQRKRIYFNELRRENFVFFNSNFIHNTAFNKLTRRNHFRPNIVFRSNDTHVLMKLIGENVGVGFFTRIVDHYRKDVVRLDLMDTEPPEFITSIVYRTTHILTPVQHQLLTIMHDTLAPNEDDSNES</sequence>
<dbReference type="GO" id="GO:0003700">
    <property type="term" value="F:DNA-binding transcription factor activity"/>
    <property type="evidence" value="ECO:0007669"/>
    <property type="project" value="InterPro"/>
</dbReference>
<dbReference type="KEGG" id="lpg:BB562_11735"/>
<evidence type="ECO:0000256" key="4">
    <source>
        <dbReference type="ARBA" id="ARBA00023163"/>
    </source>
</evidence>
<proteinExistence type="inferred from homology"/>
<dbReference type="GO" id="GO:0003677">
    <property type="term" value="F:DNA binding"/>
    <property type="evidence" value="ECO:0007669"/>
    <property type="project" value="UniProtKB-KW"/>
</dbReference>
<reference evidence="7" key="4">
    <citation type="submission" date="2023-08" db="EMBL/GenBank/DDBJ databases">
        <authorList>
            <person name="Page C.A."/>
            <person name="Perez-Diaz I.M."/>
        </authorList>
    </citation>
    <scope>NUCLEOTIDE SEQUENCE</scope>
    <source>
        <strain evidence="8">1.8.9</strain>
        <strain evidence="7">7.8.46</strain>
    </source>
</reference>
<evidence type="ECO:0000313" key="7">
    <source>
        <dbReference type="EMBL" id="MDT6990892.1"/>
    </source>
</evidence>
<dbReference type="InterPro" id="IPR000847">
    <property type="entry name" value="LysR_HTH_N"/>
</dbReference>
<keyword evidence="3" id="KW-0238">DNA-binding</keyword>
<dbReference type="Proteomes" id="UP001151834">
    <property type="component" value="Unassembled WGS sequence"/>
</dbReference>
<dbReference type="OrthoDB" id="9803735at2"/>
<evidence type="ECO:0000259" key="5">
    <source>
        <dbReference type="PROSITE" id="PS50931"/>
    </source>
</evidence>
<accession>A0A2I0Z2C7</accession>